<feature type="domain" description="Pyridine nucleotide-disulphide oxidoreductase dimerisation" evidence="14">
    <location>
        <begin position="355"/>
        <end position="464"/>
    </location>
</feature>
<dbReference type="InterPro" id="IPR016156">
    <property type="entry name" value="FAD/NAD-linked_Rdtase_dimer_sf"/>
</dbReference>
<sequence>MAQPPTPVDVAIIGGGPGGYVAAIRAAQLGLNTVCVEMDKTLGGTCVNVGCIPSKALLTSSEHYEFARTHAAEHGFTVTGVELDLAQMMKRKDDVVGQNTKGIEFLFRKNKVAWAKGRGTLRPAQPDGLYPVDVAGADGTTATYLARHVILATGSAPVELPFLKFDEERVLSNVGALKIPEVPRHLCVVGAGVIGLELGSVWRRLGARVTVVDVAPTVLPGNDADVVKEAEKIFRKQGLDFRLGVQVTGAERHDAGVRVAIATDGAAEVIDADYVLVSVGRRASLTGIDAPGLGLALGKRGEIVADMQLRTSLPNVFAIGDAIGGKLLAHKAEDEGVIAAEVIAGMNVHMHYRSIPGVVYTHPEIASVGLAEHEVKAEGREYRVGKFPFSANGRARTMGDTAGFVKVIADARTDELLGVHMIAPNASDLIAEVVLAFEYRGAAEDLAVTVHAHPTLSEATKEAALAALGRAIHI</sequence>
<feature type="binding site" evidence="11">
    <location>
        <begin position="153"/>
        <end position="155"/>
    </location>
    <ligand>
        <name>FAD</name>
        <dbReference type="ChEBI" id="CHEBI:57692"/>
    </ligand>
</feature>
<feature type="disulfide bond" description="Redox-active" evidence="12">
    <location>
        <begin position="46"/>
        <end position="51"/>
    </location>
</feature>
<evidence type="ECO:0000256" key="7">
    <source>
        <dbReference type="ARBA" id="ARBA00023157"/>
    </source>
</evidence>
<keyword evidence="5 13" id="KW-0560">Oxidoreductase</keyword>
<feature type="binding site" evidence="11">
    <location>
        <position position="280"/>
    </location>
    <ligand>
        <name>NAD(+)</name>
        <dbReference type="ChEBI" id="CHEBI:57540"/>
    </ligand>
</feature>
<evidence type="ECO:0000256" key="3">
    <source>
        <dbReference type="ARBA" id="ARBA00022630"/>
    </source>
</evidence>
<dbReference type="PANTHER" id="PTHR22912:SF151">
    <property type="entry name" value="DIHYDROLIPOYL DEHYDROGENASE, MITOCHONDRIAL"/>
    <property type="match status" value="1"/>
</dbReference>
<feature type="active site" description="Proton acceptor" evidence="10">
    <location>
        <position position="453"/>
    </location>
</feature>
<evidence type="ECO:0000259" key="15">
    <source>
        <dbReference type="Pfam" id="PF07992"/>
    </source>
</evidence>
<dbReference type="InterPro" id="IPR023753">
    <property type="entry name" value="FAD/NAD-binding_dom"/>
</dbReference>
<dbReference type="EMBL" id="CADCTU010000220">
    <property type="protein sequence ID" value="CAA9303236.1"/>
    <property type="molecule type" value="Genomic_DNA"/>
</dbReference>
<dbReference type="GO" id="GO:0004148">
    <property type="term" value="F:dihydrolipoyl dehydrogenase (NADH) activity"/>
    <property type="evidence" value="ECO:0007669"/>
    <property type="project" value="UniProtKB-EC"/>
</dbReference>
<reference evidence="16" key="1">
    <citation type="submission" date="2020-02" db="EMBL/GenBank/DDBJ databases">
        <authorList>
            <person name="Meier V. D."/>
        </authorList>
    </citation>
    <scope>NUCLEOTIDE SEQUENCE</scope>
    <source>
        <strain evidence="16">AVDCRST_MAG11</strain>
    </source>
</reference>
<dbReference type="InterPro" id="IPR006258">
    <property type="entry name" value="Lipoamide_DH"/>
</dbReference>
<dbReference type="GO" id="GO:0050660">
    <property type="term" value="F:flavin adenine dinucleotide binding"/>
    <property type="evidence" value="ECO:0007669"/>
    <property type="project" value="InterPro"/>
</dbReference>
<feature type="binding site" evidence="11">
    <location>
        <begin position="190"/>
        <end position="197"/>
    </location>
    <ligand>
        <name>NAD(+)</name>
        <dbReference type="ChEBI" id="CHEBI:57540"/>
    </ligand>
</feature>
<protein>
    <recommendedName>
        <fullName evidence="2 13">Dihydrolipoyl dehydrogenase</fullName>
        <ecNumber evidence="2 13">1.8.1.4</ecNumber>
    </recommendedName>
</protein>
<evidence type="ECO:0000256" key="9">
    <source>
        <dbReference type="ARBA" id="ARBA00049187"/>
    </source>
</evidence>
<comment type="cofactor">
    <cofactor evidence="11 13">
        <name>FAD</name>
        <dbReference type="ChEBI" id="CHEBI:57692"/>
    </cofactor>
    <text evidence="11 13">Binds 1 FAD per subunit.</text>
</comment>
<keyword evidence="3 13" id="KW-0285">Flavoprotein</keyword>
<dbReference type="AlphaFoldDB" id="A0A6J4KE27"/>
<dbReference type="InterPro" id="IPR004099">
    <property type="entry name" value="Pyr_nucl-diS_OxRdtase_dimer"/>
</dbReference>
<gene>
    <name evidence="16" type="ORF">AVDCRST_MAG11-983</name>
</gene>
<evidence type="ECO:0000256" key="6">
    <source>
        <dbReference type="ARBA" id="ARBA00023027"/>
    </source>
</evidence>
<evidence type="ECO:0000256" key="2">
    <source>
        <dbReference type="ARBA" id="ARBA00012608"/>
    </source>
</evidence>
<dbReference type="FunFam" id="3.30.390.30:FF:000001">
    <property type="entry name" value="Dihydrolipoyl dehydrogenase"/>
    <property type="match status" value="1"/>
</dbReference>
<comment type="catalytic activity">
    <reaction evidence="9 13">
        <text>N(6)-[(R)-dihydrolipoyl]-L-lysyl-[protein] + NAD(+) = N(6)-[(R)-lipoyl]-L-lysyl-[protein] + NADH + H(+)</text>
        <dbReference type="Rhea" id="RHEA:15045"/>
        <dbReference type="Rhea" id="RHEA-COMP:10474"/>
        <dbReference type="Rhea" id="RHEA-COMP:10475"/>
        <dbReference type="ChEBI" id="CHEBI:15378"/>
        <dbReference type="ChEBI" id="CHEBI:57540"/>
        <dbReference type="ChEBI" id="CHEBI:57945"/>
        <dbReference type="ChEBI" id="CHEBI:83099"/>
        <dbReference type="ChEBI" id="CHEBI:83100"/>
        <dbReference type="EC" id="1.8.1.4"/>
    </reaction>
</comment>
<evidence type="ECO:0000256" key="13">
    <source>
        <dbReference type="RuleBase" id="RU003692"/>
    </source>
</evidence>
<comment type="miscellaneous">
    <text evidence="13">The active site is a redox-active disulfide bond.</text>
</comment>
<dbReference type="PROSITE" id="PS00076">
    <property type="entry name" value="PYRIDINE_REDOX_1"/>
    <property type="match status" value="1"/>
</dbReference>
<dbReference type="PRINTS" id="PR00368">
    <property type="entry name" value="FADPNR"/>
</dbReference>
<evidence type="ECO:0000256" key="12">
    <source>
        <dbReference type="PIRSR" id="PIRSR000350-4"/>
    </source>
</evidence>
<evidence type="ECO:0000256" key="5">
    <source>
        <dbReference type="ARBA" id="ARBA00023002"/>
    </source>
</evidence>
<dbReference type="Gene3D" id="3.50.50.60">
    <property type="entry name" value="FAD/NAD(P)-binding domain"/>
    <property type="match status" value="2"/>
</dbReference>
<dbReference type="Pfam" id="PF02852">
    <property type="entry name" value="Pyr_redox_dim"/>
    <property type="match status" value="1"/>
</dbReference>
<evidence type="ECO:0000256" key="8">
    <source>
        <dbReference type="ARBA" id="ARBA00023284"/>
    </source>
</evidence>
<feature type="domain" description="FAD/NAD(P)-binding" evidence="15">
    <location>
        <begin position="9"/>
        <end position="336"/>
    </location>
</feature>
<dbReference type="PANTHER" id="PTHR22912">
    <property type="entry name" value="DISULFIDE OXIDOREDUCTASE"/>
    <property type="match status" value="1"/>
</dbReference>
<dbReference type="GO" id="GO:0005737">
    <property type="term" value="C:cytoplasm"/>
    <property type="evidence" value="ECO:0007669"/>
    <property type="project" value="UniProtKB-ARBA"/>
</dbReference>
<evidence type="ECO:0000256" key="10">
    <source>
        <dbReference type="PIRSR" id="PIRSR000350-2"/>
    </source>
</evidence>
<evidence type="ECO:0000256" key="4">
    <source>
        <dbReference type="ARBA" id="ARBA00022827"/>
    </source>
</evidence>
<keyword evidence="11" id="KW-0547">Nucleotide-binding</keyword>
<evidence type="ECO:0000313" key="16">
    <source>
        <dbReference type="EMBL" id="CAA9303236.1"/>
    </source>
</evidence>
<feature type="binding site" evidence="11">
    <location>
        <position position="55"/>
    </location>
    <ligand>
        <name>FAD</name>
        <dbReference type="ChEBI" id="CHEBI:57692"/>
    </ligand>
</feature>
<evidence type="ECO:0000259" key="14">
    <source>
        <dbReference type="Pfam" id="PF02852"/>
    </source>
</evidence>
<dbReference type="InterPro" id="IPR050151">
    <property type="entry name" value="Class-I_Pyr_Nuc-Dis_Oxidored"/>
</dbReference>
<dbReference type="NCBIfam" id="TIGR01350">
    <property type="entry name" value="lipoamide_DH"/>
    <property type="match status" value="1"/>
</dbReference>
<name>A0A6J4KE27_9BACT</name>
<dbReference type="GO" id="GO:0006103">
    <property type="term" value="P:2-oxoglutarate metabolic process"/>
    <property type="evidence" value="ECO:0007669"/>
    <property type="project" value="TreeGrafter"/>
</dbReference>
<dbReference type="InterPro" id="IPR001100">
    <property type="entry name" value="Pyr_nuc-diS_OxRdtase"/>
</dbReference>
<dbReference type="SUPFAM" id="SSF51905">
    <property type="entry name" value="FAD/NAD(P)-binding domain"/>
    <property type="match status" value="1"/>
</dbReference>
<evidence type="ECO:0000256" key="11">
    <source>
        <dbReference type="PIRSR" id="PIRSR000350-3"/>
    </source>
</evidence>
<proteinExistence type="inferred from homology"/>
<keyword evidence="7" id="KW-1015">Disulfide bond</keyword>
<accession>A0A6J4KE27</accession>
<evidence type="ECO:0000256" key="1">
    <source>
        <dbReference type="ARBA" id="ARBA00007532"/>
    </source>
</evidence>
<dbReference type="InterPro" id="IPR036188">
    <property type="entry name" value="FAD/NAD-bd_sf"/>
</dbReference>
<feature type="binding site" evidence="11">
    <location>
        <position position="321"/>
    </location>
    <ligand>
        <name>FAD</name>
        <dbReference type="ChEBI" id="CHEBI:57692"/>
    </ligand>
</feature>
<dbReference type="InterPro" id="IPR012999">
    <property type="entry name" value="Pyr_OxRdtase_I_AS"/>
</dbReference>
<dbReference type="SUPFAM" id="SSF55424">
    <property type="entry name" value="FAD/NAD-linked reductases, dimerisation (C-terminal) domain"/>
    <property type="match status" value="1"/>
</dbReference>
<keyword evidence="4 11" id="KW-0274">FAD</keyword>
<dbReference type="EC" id="1.8.1.4" evidence="2 13"/>
<keyword evidence="6 11" id="KW-0520">NAD</keyword>
<keyword evidence="8 13" id="KW-0676">Redox-active center</keyword>
<dbReference type="Pfam" id="PF07992">
    <property type="entry name" value="Pyr_redox_2"/>
    <property type="match status" value="1"/>
</dbReference>
<comment type="similarity">
    <text evidence="1 13">Belongs to the class-I pyridine nucleotide-disulfide oxidoreductase family.</text>
</comment>
<dbReference type="PRINTS" id="PR00411">
    <property type="entry name" value="PNDRDTASEI"/>
</dbReference>
<dbReference type="Gene3D" id="3.30.390.30">
    <property type="match status" value="1"/>
</dbReference>
<dbReference type="PIRSF" id="PIRSF000350">
    <property type="entry name" value="Mercury_reductase_MerA"/>
    <property type="match status" value="1"/>
</dbReference>
<feature type="binding site" evidence="11">
    <location>
        <position position="119"/>
    </location>
    <ligand>
        <name>FAD</name>
        <dbReference type="ChEBI" id="CHEBI:57692"/>
    </ligand>
</feature>
<organism evidence="16">
    <name type="scientific">uncultured Gemmatimonadaceae bacterium</name>
    <dbReference type="NCBI Taxonomy" id="246130"/>
    <lineage>
        <taxon>Bacteria</taxon>
        <taxon>Pseudomonadati</taxon>
        <taxon>Gemmatimonadota</taxon>
        <taxon>Gemmatimonadia</taxon>
        <taxon>Gemmatimonadales</taxon>
        <taxon>Gemmatimonadaceae</taxon>
        <taxon>environmental samples</taxon>
    </lineage>
</organism>